<dbReference type="HAMAP" id="MF_01008">
    <property type="entry name" value="MraZ"/>
    <property type="match status" value="1"/>
</dbReference>
<dbReference type="InterPro" id="IPR035642">
    <property type="entry name" value="MraZ_N"/>
</dbReference>
<evidence type="ECO:0000313" key="9">
    <source>
        <dbReference type="EMBL" id="MDM1696459.1"/>
    </source>
</evidence>
<dbReference type="GO" id="GO:0000976">
    <property type="term" value="F:transcription cis-regulatory region binding"/>
    <property type="evidence" value="ECO:0007669"/>
    <property type="project" value="TreeGrafter"/>
</dbReference>
<keyword evidence="2 7" id="KW-0963">Cytoplasm</keyword>
<dbReference type="Pfam" id="PF02381">
    <property type="entry name" value="MraZ"/>
    <property type="match status" value="2"/>
</dbReference>
<dbReference type="Gene3D" id="3.40.1550.20">
    <property type="entry name" value="Transcriptional regulator MraZ domain"/>
    <property type="match status" value="1"/>
</dbReference>
<dbReference type="GO" id="GO:0003700">
    <property type="term" value="F:DNA-binding transcription factor activity"/>
    <property type="evidence" value="ECO:0007669"/>
    <property type="project" value="UniProtKB-UniRule"/>
</dbReference>
<dbReference type="NCBIfam" id="TIGR00242">
    <property type="entry name" value="division/cell wall cluster transcriptional repressor MraZ"/>
    <property type="match status" value="1"/>
</dbReference>
<dbReference type="CDD" id="cd16321">
    <property type="entry name" value="MraZ_C"/>
    <property type="match status" value="1"/>
</dbReference>
<dbReference type="PANTHER" id="PTHR34701:SF1">
    <property type="entry name" value="TRANSCRIPTIONAL REGULATOR MRAZ"/>
    <property type="match status" value="1"/>
</dbReference>
<evidence type="ECO:0000256" key="6">
    <source>
        <dbReference type="ARBA" id="ARBA00023163"/>
    </source>
</evidence>
<keyword evidence="3" id="KW-0677">Repeat</keyword>
<keyword evidence="6 7" id="KW-0804">Transcription</keyword>
<evidence type="ECO:0000256" key="3">
    <source>
        <dbReference type="ARBA" id="ARBA00022737"/>
    </source>
</evidence>
<comment type="similarity">
    <text evidence="7">Belongs to the MraZ family.</text>
</comment>
<comment type="caution">
    <text evidence="9">The sequence shown here is derived from an EMBL/GenBank/DDBJ whole genome shotgun (WGS) entry which is preliminary data.</text>
</comment>
<dbReference type="CDD" id="cd16320">
    <property type="entry name" value="MraZ_N"/>
    <property type="match status" value="1"/>
</dbReference>
<evidence type="ECO:0000313" key="10">
    <source>
        <dbReference type="Proteomes" id="UP001173465"/>
    </source>
</evidence>
<sequence length="151" mass="17277">MFRGTTSSNLDSKGRLTIPSRYRDELELRCAGKMVISIDFTDPCLSLYPLSEWEQIEAKLLQLPSLRADTRRLSRLLIGSAVDVELDANYRILIPSRLREHAQISKEVTLVGQLNRFQLWGAERWETIWTEDLQSLGGQSELSSELLELVL</sequence>
<dbReference type="Proteomes" id="UP001173465">
    <property type="component" value="Unassembled WGS sequence"/>
</dbReference>
<proteinExistence type="inferred from homology"/>
<dbReference type="InterPro" id="IPR020603">
    <property type="entry name" value="MraZ_dom"/>
</dbReference>
<dbReference type="PANTHER" id="PTHR34701">
    <property type="entry name" value="TRANSCRIPTIONAL REGULATOR MRAZ"/>
    <property type="match status" value="1"/>
</dbReference>
<dbReference type="InterPro" id="IPR003444">
    <property type="entry name" value="MraZ"/>
</dbReference>
<comment type="subcellular location">
    <subcellularLocation>
        <location evidence="7">Cytoplasm</location>
        <location evidence="7">Nucleoid</location>
    </subcellularLocation>
</comment>
<feature type="domain" description="SpoVT-AbrB" evidence="8">
    <location>
        <begin position="5"/>
        <end position="52"/>
    </location>
</feature>
<keyword evidence="4 7" id="KW-0805">Transcription regulation</keyword>
<evidence type="ECO:0000256" key="4">
    <source>
        <dbReference type="ARBA" id="ARBA00023015"/>
    </source>
</evidence>
<reference evidence="9" key="1">
    <citation type="submission" date="2020-06" db="EMBL/GenBank/DDBJ databases">
        <authorList>
            <person name="Dong N."/>
        </authorList>
    </citation>
    <scope>NUCLEOTIDE SEQUENCE</scope>
    <source>
        <strain evidence="9">DF46-2-2</strain>
    </source>
</reference>
<keyword evidence="5 7" id="KW-0238">DNA-binding</keyword>
<evidence type="ECO:0000256" key="2">
    <source>
        <dbReference type="ARBA" id="ARBA00022490"/>
    </source>
</evidence>
<organism evidence="9 10">
    <name type="scientific">Thiopseudomonas alkaliphila</name>
    <dbReference type="NCBI Taxonomy" id="1697053"/>
    <lineage>
        <taxon>Bacteria</taxon>
        <taxon>Pseudomonadati</taxon>
        <taxon>Pseudomonadota</taxon>
        <taxon>Gammaproteobacteria</taxon>
        <taxon>Pseudomonadales</taxon>
        <taxon>Pseudomonadaceae</taxon>
        <taxon>Thiopseudomonas</taxon>
    </lineage>
</organism>
<gene>
    <name evidence="7 9" type="primary">mraZ</name>
    <name evidence="9" type="ORF">HX099_07260</name>
</gene>
<name>A0AAW7DRK4_9GAMM</name>
<dbReference type="PROSITE" id="PS51740">
    <property type="entry name" value="SPOVT_ABRB"/>
    <property type="match status" value="2"/>
</dbReference>
<evidence type="ECO:0000256" key="7">
    <source>
        <dbReference type="HAMAP-Rule" id="MF_01008"/>
    </source>
</evidence>
<protein>
    <recommendedName>
        <fullName evidence="1 7">Transcriptional regulator MraZ</fullName>
    </recommendedName>
</protein>
<evidence type="ECO:0000259" key="8">
    <source>
        <dbReference type="PROSITE" id="PS51740"/>
    </source>
</evidence>
<comment type="subunit">
    <text evidence="7">Forms oligomers.</text>
</comment>
<dbReference type="InterPro" id="IPR007159">
    <property type="entry name" value="SpoVT-AbrB_dom"/>
</dbReference>
<dbReference type="RefSeq" id="WP_286593790.1">
    <property type="nucleotide sequence ID" value="NZ_JACANB010000004.1"/>
</dbReference>
<dbReference type="GO" id="GO:2000143">
    <property type="term" value="P:negative regulation of DNA-templated transcription initiation"/>
    <property type="evidence" value="ECO:0007669"/>
    <property type="project" value="TreeGrafter"/>
</dbReference>
<dbReference type="InterPro" id="IPR038619">
    <property type="entry name" value="MraZ_sf"/>
</dbReference>
<dbReference type="EMBL" id="JACANB010000004">
    <property type="protein sequence ID" value="MDM1696459.1"/>
    <property type="molecule type" value="Genomic_DNA"/>
</dbReference>
<dbReference type="AlphaFoldDB" id="A0AAW7DRK4"/>
<dbReference type="GO" id="GO:0005737">
    <property type="term" value="C:cytoplasm"/>
    <property type="evidence" value="ECO:0007669"/>
    <property type="project" value="UniProtKB-UniRule"/>
</dbReference>
<dbReference type="GO" id="GO:0009295">
    <property type="term" value="C:nucleoid"/>
    <property type="evidence" value="ECO:0007669"/>
    <property type="project" value="UniProtKB-SubCell"/>
</dbReference>
<feature type="domain" description="SpoVT-AbrB" evidence="8">
    <location>
        <begin position="81"/>
        <end position="124"/>
    </location>
</feature>
<dbReference type="InterPro" id="IPR037914">
    <property type="entry name" value="SpoVT-AbrB_sf"/>
</dbReference>
<reference evidence="9" key="2">
    <citation type="journal article" date="2022" name="Sci. Total Environ.">
        <title>Prevalence, transmission, and molecular epidemiology of tet(X)-positive bacteria among humans, animals, and environmental niches in China: An epidemiological, and genomic-based study.</title>
        <authorList>
            <person name="Dong N."/>
            <person name="Zeng Y."/>
            <person name="Cai C."/>
            <person name="Sun C."/>
            <person name="Lu J."/>
            <person name="Liu C."/>
            <person name="Zhou H."/>
            <person name="Sun Q."/>
            <person name="Shu L."/>
            <person name="Wang H."/>
            <person name="Wang Y."/>
            <person name="Wang S."/>
            <person name="Wu C."/>
            <person name="Chan E.W."/>
            <person name="Chen G."/>
            <person name="Shen Z."/>
            <person name="Chen S."/>
            <person name="Zhang R."/>
        </authorList>
    </citation>
    <scope>NUCLEOTIDE SEQUENCE</scope>
    <source>
        <strain evidence="9">DF46-2-2</strain>
    </source>
</reference>
<evidence type="ECO:0000256" key="5">
    <source>
        <dbReference type="ARBA" id="ARBA00023125"/>
    </source>
</evidence>
<dbReference type="InterPro" id="IPR035644">
    <property type="entry name" value="MraZ_C"/>
</dbReference>
<evidence type="ECO:0000256" key="1">
    <source>
        <dbReference type="ARBA" id="ARBA00013860"/>
    </source>
</evidence>
<accession>A0AAW7DRK4</accession>
<dbReference type="SUPFAM" id="SSF89447">
    <property type="entry name" value="AbrB/MazE/MraZ-like"/>
    <property type="match status" value="1"/>
</dbReference>